<comment type="caution">
    <text evidence="3">The sequence shown here is derived from an EMBL/GenBank/DDBJ whole genome shotgun (WGS) entry which is preliminary data.</text>
</comment>
<reference evidence="3 4" key="1">
    <citation type="submission" date="2024-05" db="EMBL/GenBank/DDBJ databases">
        <authorList>
            <person name="Park S."/>
        </authorList>
    </citation>
    <scope>NUCLEOTIDE SEQUENCE [LARGE SCALE GENOMIC DNA]</scope>
    <source>
        <strain evidence="3 4">DGU5</strain>
    </source>
</reference>
<dbReference type="RefSeq" id="WP_346783329.1">
    <property type="nucleotide sequence ID" value="NZ_JBDLBR010000001.1"/>
</dbReference>
<dbReference type="PANTHER" id="PTHR12110">
    <property type="entry name" value="HYDROXYPYRUVATE ISOMERASE"/>
    <property type="match status" value="1"/>
</dbReference>
<evidence type="ECO:0000313" key="3">
    <source>
        <dbReference type="EMBL" id="MEN7535869.1"/>
    </source>
</evidence>
<dbReference type="EMBL" id="JBDLBR010000001">
    <property type="protein sequence ID" value="MEN7535869.1"/>
    <property type="molecule type" value="Genomic_DNA"/>
</dbReference>
<feature type="domain" description="Xylose isomerase-like TIM barrel" evidence="2">
    <location>
        <begin position="60"/>
        <end position="317"/>
    </location>
</feature>
<accession>A0ABV0CSL7</accession>
<evidence type="ECO:0000313" key="4">
    <source>
        <dbReference type="Proteomes" id="UP001484535"/>
    </source>
</evidence>
<dbReference type="Gene3D" id="3.20.20.150">
    <property type="entry name" value="Divalent-metal-dependent TIM barrel enzymes"/>
    <property type="match status" value="1"/>
</dbReference>
<feature type="chain" id="PRO_5046160233" evidence="1">
    <location>
        <begin position="26"/>
        <end position="320"/>
    </location>
</feature>
<dbReference type="Proteomes" id="UP001484535">
    <property type="component" value="Unassembled WGS sequence"/>
</dbReference>
<keyword evidence="3" id="KW-0413">Isomerase</keyword>
<dbReference type="InterPro" id="IPR036237">
    <property type="entry name" value="Xyl_isomerase-like_sf"/>
</dbReference>
<proteinExistence type="predicted"/>
<dbReference type="Pfam" id="PF01261">
    <property type="entry name" value="AP_endonuc_2"/>
    <property type="match status" value="1"/>
</dbReference>
<dbReference type="SUPFAM" id="SSF51658">
    <property type="entry name" value="Xylose isomerase-like"/>
    <property type="match status" value="1"/>
</dbReference>
<organism evidence="3 4">
    <name type="scientific">Aurantiacibacter flavus</name>
    <dbReference type="NCBI Taxonomy" id="3145232"/>
    <lineage>
        <taxon>Bacteria</taxon>
        <taxon>Pseudomonadati</taxon>
        <taxon>Pseudomonadota</taxon>
        <taxon>Alphaproteobacteria</taxon>
        <taxon>Sphingomonadales</taxon>
        <taxon>Erythrobacteraceae</taxon>
        <taxon>Aurantiacibacter</taxon>
    </lineage>
</organism>
<dbReference type="InterPro" id="IPR050312">
    <property type="entry name" value="IolE/XylAMocC-like"/>
</dbReference>
<keyword evidence="1" id="KW-0732">Signal</keyword>
<protein>
    <submittedName>
        <fullName evidence="3">Sugar phosphate isomerase/epimerase</fullName>
    </submittedName>
</protein>
<dbReference type="GO" id="GO:0016853">
    <property type="term" value="F:isomerase activity"/>
    <property type="evidence" value="ECO:0007669"/>
    <property type="project" value="UniProtKB-KW"/>
</dbReference>
<gene>
    <name evidence="3" type="ORF">ABDJ38_01610</name>
</gene>
<feature type="signal peptide" evidence="1">
    <location>
        <begin position="1"/>
        <end position="25"/>
    </location>
</feature>
<dbReference type="PROSITE" id="PS51257">
    <property type="entry name" value="PROKAR_LIPOPROTEIN"/>
    <property type="match status" value="1"/>
</dbReference>
<evidence type="ECO:0000259" key="2">
    <source>
        <dbReference type="Pfam" id="PF01261"/>
    </source>
</evidence>
<dbReference type="InterPro" id="IPR013022">
    <property type="entry name" value="Xyl_isomerase-like_TIM-brl"/>
</dbReference>
<keyword evidence="4" id="KW-1185">Reference proteome</keyword>
<dbReference type="PANTHER" id="PTHR12110:SF41">
    <property type="entry name" value="INOSOSE DEHYDRATASE"/>
    <property type="match status" value="1"/>
</dbReference>
<sequence length="320" mass="34175">MDRRTLLGTMGAVGASAFLSGCAGATEPVATPFFKRIGKPIGLQTYALGPEAGEDLGETFAILKELGFGEVELPNLYDRSATEVRALADAAGMPIASLHVHAVPLTPGATFVLGDDPTPVIDAAEELGVREIVIPVPVVPEGFAMREGEGFGEAMNRAFSSVGVEHWQAMAEMLNLQGAAVKERGLVLGYHNHNLEFAPVGESTGWDVLMSETDADLVKVQLDVGWVTQAGLDPLEELNKLRDRVISLHVKDVAEGFTPSYYLAPNPIEVGQGIIDWASVLLAAEAAGVGHYFVEQEPPFTKPRLEAMRQSLQFLQSLAA</sequence>
<name>A0ABV0CSL7_9SPHN</name>
<evidence type="ECO:0000256" key="1">
    <source>
        <dbReference type="SAM" id="SignalP"/>
    </source>
</evidence>